<evidence type="ECO:0000256" key="1">
    <source>
        <dbReference type="ARBA" id="ARBA00022729"/>
    </source>
</evidence>
<dbReference type="InterPro" id="IPR029034">
    <property type="entry name" value="Cystine-knot_cytokine"/>
</dbReference>
<feature type="domain" description="Spaetzle" evidence="4">
    <location>
        <begin position="125"/>
        <end position="211"/>
    </location>
</feature>
<dbReference type="GO" id="GO:0008083">
    <property type="term" value="F:growth factor activity"/>
    <property type="evidence" value="ECO:0007669"/>
    <property type="project" value="TreeGrafter"/>
</dbReference>
<dbReference type="AlphaFoldDB" id="T1JBV2"/>
<dbReference type="HOGENOM" id="CLU_1231293_0_0_1"/>
<evidence type="ECO:0000313" key="6">
    <source>
        <dbReference type="Proteomes" id="UP000014500"/>
    </source>
</evidence>
<organism evidence="5 6">
    <name type="scientific">Strigamia maritima</name>
    <name type="common">European centipede</name>
    <name type="synonym">Geophilus maritimus</name>
    <dbReference type="NCBI Taxonomy" id="126957"/>
    <lineage>
        <taxon>Eukaryota</taxon>
        <taxon>Metazoa</taxon>
        <taxon>Ecdysozoa</taxon>
        <taxon>Arthropoda</taxon>
        <taxon>Myriapoda</taxon>
        <taxon>Chilopoda</taxon>
        <taxon>Pleurostigmophora</taxon>
        <taxon>Geophilomorpha</taxon>
        <taxon>Linotaeniidae</taxon>
        <taxon>Strigamia</taxon>
    </lineage>
</organism>
<accession>T1JBV2</accession>
<keyword evidence="1" id="KW-0732">Signal</keyword>
<dbReference type="EMBL" id="JH432022">
    <property type="status" value="NOT_ANNOTATED_CDS"/>
    <property type="molecule type" value="Genomic_DNA"/>
</dbReference>
<protein>
    <recommendedName>
        <fullName evidence="4">Spaetzle domain-containing protein</fullName>
    </recommendedName>
</protein>
<dbReference type="SUPFAM" id="SSF57501">
    <property type="entry name" value="Cystine-knot cytokines"/>
    <property type="match status" value="1"/>
</dbReference>
<dbReference type="PANTHER" id="PTHR23199:SF12">
    <property type="entry name" value="NEUROTROPHIN 1-RELATED"/>
    <property type="match status" value="1"/>
</dbReference>
<keyword evidence="3" id="KW-0325">Glycoprotein</keyword>
<keyword evidence="2" id="KW-1015">Disulfide bond</keyword>
<evidence type="ECO:0000256" key="3">
    <source>
        <dbReference type="ARBA" id="ARBA00023180"/>
    </source>
</evidence>
<dbReference type="GO" id="GO:0021556">
    <property type="term" value="P:central nervous system formation"/>
    <property type="evidence" value="ECO:0007669"/>
    <property type="project" value="TreeGrafter"/>
</dbReference>
<evidence type="ECO:0000259" key="4">
    <source>
        <dbReference type="Pfam" id="PF16077"/>
    </source>
</evidence>
<reference evidence="5" key="2">
    <citation type="submission" date="2015-02" db="UniProtKB">
        <authorList>
            <consortium name="EnsemblMetazoa"/>
        </authorList>
    </citation>
    <scope>IDENTIFICATION</scope>
</reference>
<dbReference type="Proteomes" id="UP000014500">
    <property type="component" value="Unassembled WGS sequence"/>
</dbReference>
<dbReference type="EnsemblMetazoa" id="SMAR011256-RA">
    <property type="protein sequence ID" value="SMAR011256-PA"/>
    <property type="gene ID" value="SMAR011256"/>
</dbReference>
<dbReference type="InterPro" id="IPR052444">
    <property type="entry name" value="Spz/Toll_ligand-like"/>
</dbReference>
<dbReference type="GO" id="GO:0005615">
    <property type="term" value="C:extracellular space"/>
    <property type="evidence" value="ECO:0007669"/>
    <property type="project" value="UniProtKB-ARBA"/>
</dbReference>
<keyword evidence="6" id="KW-1185">Reference proteome</keyword>
<name>T1JBV2_STRMM</name>
<dbReference type="PANTHER" id="PTHR23199">
    <property type="entry name" value="NEUROTROPHIN 1-RELATED"/>
    <property type="match status" value="1"/>
</dbReference>
<sequence length="225" mass="25031">MAPPILTLAVEFNVILKIRSTFTSAKINISLSARVAQGYTFTVVNCQYKYVVCVLVVSVFHFGEGKTDATNGLNCITLSDETKTRVCTGTNKEYIGNREVARSNKSADMDVQTRFFRPPCRGDSQCTAFQQTYAPTLLTNTAGQERYIYQDEDYGFKQSVRIVTCGAGPCGYGGQCKQSYREYTLIAWDPYLDYCNPVLDVFSVPDCCGCNQDSNRNTDQGSTIF</sequence>
<evidence type="ECO:0000313" key="5">
    <source>
        <dbReference type="EnsemblMetazoa" id="SMAR011256-PA"/>
    </source>
</evidence>
<reference evidence="6" key="1">
    <citation type="submission" date="2011-05" db="EMBL/GenBank/DDBJ databases">
        <authorList>
            <person name="Richards S.R."/>
            <person name="Qu J."/>
            <person name="Jiang H."/>
            <person name="Jhangiani S.N."/>
            <person name="Agravi P."/>
            <person name="Goodspeed R."/>
            <person name="Gross S."/>
            <person name="Mandapat C."/>
            <person name="Jackson L."/>
            <person name="Mathew T."/>
            <person name="Pu L."/>
            <person name="Thornton R."/>
            <person name="Saada N."/>
            <person name="Wilczek-Boney K.B."/>
            <person name="Lee S."/>
            <person name="Kovar C."/>
            <person name="Wu Y."/>
            <person name="Scherer S.E."/>
            <person name="Worley K.C."/>
            <person name="Muzny D.M."/>
            <person name="Gibbs R."/>
        </authorList>
    </citation>
    <scope>NUCLEOTIDE SEQUENCE</scope>
    <source>
        <strain evidence="6">Brora</strain>
    </source>
</reference>
<dbReference type="InterPro" id="IPR032104">
    <property type="entry name" value="Spaetzle"/>
</dbReference>
<proteinExistence type="predicted"/>
<dbReference type="GO" id="GO:0005121">
    <property type="term" value="F:Toll binding"/>
    <property type="evidence" value="ECO:0007669"/>
    <property type="project" value="TreeGrafter"/>
</dbReference>
<dbReference type="PhylomeDB" id="T1JBV2"/>
<dbReference type="Pfam" id="PF16077">
    <property type="entry name" value="Spaetzle"/>
    <property type="match status" value="1"/>
</dbReference>
<dbReference type="GO" id="GO:0045087">
    <property type="term" value="P:innate immune response"/>
    <property type="evidence" value="ECO:0007669"/>
    <property type="project" value="TreeGrafter"/>
</dbReference>
<dbReference type="Gene3D" id="2.10.90.10">
    <property type="entry name" value="Cystine-knot cytokines"/>
    <property type="match status" value="1"/>
</dbReference>
<evidence type="ECO:0000256" key="2">
    <source>
        <dbReference type="ARBA" id="ARBA00023157"/>
    </source>
</evidence>